<dbReference type="PANTHER" id="PTHR43433">
    <property type="entry name" value="HYDROLASE, ALPHA/BETA FOLD FAMILY PROTEIN"/>
    <property type="match status" value="1"/>
</dbReference>
<evidence type="ECO:0000313" key="2">
    <source>
        <dbReference type="EMBL" id="CAH7683141.1"/>
    </source>
</evidence>
<evidence type="ECO:0000256" key="1">
    <source>
        <dbReference type="SAM" id="MobiDB-lite"/>
    </source>
</evidence>
<feature type="compositionally biased region" description="Basic and acidic residues" evidence="1">
    <location>
        <begin position="449"/>
        <end position="470"/>
    </location>
</feature>
<reference evidence="2" key="1">
    <citation type="submission" date="2022-06" db="EMBL/GenBank/DDBJ databases">
        <authorList>
            <consortium name="SYNGENTA / RWTH Aachen University"/>
        </authorList>
    </citation>
    <scope>NUCLEOTIDE SEQUENCE</scope>
</reference>
<proteinExistence type="predicted"/>
<dbReference type="InterPro" id="IPR029058">
    <property type="entry name" value="AB_hydrolase_fold"/>
</dbReference>
<feature type="compositionally biased region" description="Low complexity" evidence="1">
    <location>
        <begin position="431"/>
        <end position="448"/>
    </location>
</feature>
<feature type="region of interest" description="Disordered" evidence="1">
    <location>
        <begin position="1"/>
        <end position="66"/>
    </location>
</feature>
<dbReference type="EMBL" id="CALTRL010004484">
    <property type="protein sequence ID" value="CAH7683141.1"/>
    <property type="molecule type" value="Genomic_DNA"/>
</dbReference>
<accession>A0AAV0B9D2</accession>
<comment type="caution">
    <text evidence="2">The sequence shown here is derived from an EMBL/GenBank/DDBJ whole genome shotgun (WGS) entry which is preliminary data.</text>
</comment>
<feature type="compositionally biased region" description="Polar residues" evidence="1">
    <location>
        <begin position="26"/>
        <end position="51"/>
    </location>
</feature>
<name>A0AAV0B9D2_PHAPC</name>
<sequence length="610" mass="66994">MGCIEQQKDFQPAQLNGFKTKKSSGQRRASSATRSSNHAPSSKASDPGNTDSGHRQPKASSTKKRISSYGSLLQSANGSSTASTGQAAIDEEIARYLKSPRLTTLLKLQRQPDPMIVSLADIGSPTGHPVIIFLGLGCVRYLVALYDELAEALGLRLVCIDRWGLGKTSQVPDHSRGFLEWSNVLEEVVDQLKIYRFSILAHSAGAPYALAASLKLGDRVQGSVHLLAPWVSMTADGGVNAGNYKWLKYVPNSMIKTAQAAEWKMTGWRLGKPPSLNQAPVGYNAGSSLSSKDRMGLDLSDCSSDYFPLEADEAIEEGEENEEDGFVDRERVEEEGQSKRRDEERLPKNVRSRLLRQSIESRLSDWSNLSSNTSLNYQEVSTNPSVIIRGKSVHSGLSKPGSLLGKVFTGKESEQQVGRKNNHSDEYLDASNRSLRSSRSTSKLSSSNHGHESLKRFPVDLRCGDGDRSSTRSINNSPGRITSSRRRATSTLSSSRNQVGFFFSHTLIGISLMKASYAESLKGGTSDLMAILEKNSKPWGFSYRDVYKDLKVWHGSKDEKLSCKGSEWISEVVSKGSVKLKIVEGADHGLMTNVKVMYEVLESISEEWNP</sequence>
<gene>
    <name evidence="2" type="ORF">PPACK8108_LOCUS16480</name>
</gene>
<feature type="compositionally biased region" description="Basic residues" evidence="1">
    <location>
        <begin position="55"/>
        <end position="66"/>
    </location>
</feature>
<dbReference type="Gene3D" id="3.40.50.1820">
    <property type="entry name" value="alpha/beta hydrolase"/>
    <property type="match status" value="1"/>
</dbReference>
<organism evidence="2 3">
    <name type="scientific">Phakopsora pachyrhizi</name>
    <name type="common">Asian soybean rust disease fungus</name>
    <dbReference type="NCBI Taxonomy" id="170000"/>
    <lineage>
        <taxon>Eukaryota</taxon>
        <taxon>Fungi</taxon>
        <taxon>Dikarya</taxon>
        <taxon>Basidiomycota</taxon>
        <taxon>Pucciniomycotina</taxon>
        <taxon>Pucciniomycetes</taxon>
        <taxon>Pucciniales</taxon>
        <taxon>Phakopsoraceae</taxon>
        <taxon>Phakopsora</taxon>
    </lineage>
</organism>
<evidence type="ECO:0000313" key="3">
    <source>
        <dbReference type="Proteomes" id="UP001153365"/>
    </source>
</evidence>
<dbReference type="Proteomes" id="UP001153365">
    <property type="component" value="Unassembled WGS sequence"/>
</dbReference>
<feature type="region of interest" description="Disordered" evidence="1">
    <location>
        <begin position="317"/>
        <end position="345"/>
    </location>
</feature>
<feature type="region of interest" description="Disordered" evidence="1">
    <location>
        <begin position="411"/>
        <end position="491"/>
    </location>
</feature>
<dbReference type="AlphaFoldDB" id="A0AAV0B9D2"/>
<dbReference type="InterPro" id="IPR050471">
    <property type="entry name" value="AB_hydrolase"/>
</dbReference>
<feature type="compositionally biased region" description="Basic and acidic residues" evidence="1">
    <location>
        <begin position="326"/>
        <end position="345"/>
    </location>
</feature>
<keyword evidence="3" id="KW-1185">Reference proteome</keyword>
<dbReference type="SUPFAM" id="SSF53474">
    <property type="entry name" value="alpha/beta-Hydrolases"/>
    <property type="match status" value="1"/>
</dbReference>
<protein>
    <submittedName>
        <fullName evidence="2">Expressed protein</fullName>
    </submittedName>
</protein>
<dbReference type="PANTHER" id="PTHR43433:SF10">
    <property type="entry name" value="AB HYDROLASE-1 DOMAIN-CONTAINING PROTEIN"/>
    <property type="match status" value="1"/>
</dbReference>